<feature type="region of interest" description="Disordered" evidence="4">
    <location>
        <begin position="422"/>
        <end position="457"/>
    </location>
</feature>
<name>A0A4P6EF85_9MICO</name>
<dbReference type="SUPFAM" id="SSF56349">
    <property type="entry name" value="DNA breaking-rejoining enzymes"/>
    <property type="match status" value="1"/>
</dbReference>
<dbReference type="OrthoDB" id="4326943at2"/>
<keyword evidence="3" id="KW-0233">DNA recombination</keyword>
<reference evidence="6 7" key="1">
    <citation type="submission" date="2019-01" db="EMBL/GenBank/DDBJ databases">
        <title>Genome sequencing of strain DFW100M-13.</title>
        <authorList>
            <person name="Heo J."/>
            <person name="Kim S.-J."/>
            <person name="Kim J.-S."/>
            <person name="Hong S.-B."/>
            <person name="Kwon S.-W."/>
        </authorList>
    </citation>
    <scope>NUCLEOTIDE SEQUENCE [LARGE SCALE GENOMIC DNA]</scope>
    <source>
        <strain evidence="6 7">DFW100M-13</strain>
    </source>
</reference>
<feature type="compositionally biased region" description="Polar residues" evidence="4">
    <location>
        <begin position="435"/>
        <end position="457"/>
    </location>
</feature>
<feature type="compositionally biased region" description="Low complexity" evidence="4">
    <location>
        <begin position="422"/>
        <end position="434"/>
    </location>
</feature>
<dbReference type="CDD" id="cd01189">
    <property type="entry name" value="INT_ICEBs1_C_like"/>
    <property type="match status" value="1"/>
</dbReference>
<dbReference type="Gene3D" id="1.10.443.10">
    <property type="entry name" value="Intergrase catalytic core"/>
    <property type="match status" value="1"/>
</dbReference>
<organism evidence="6 7">
    <name type="scientific">Microbacterium protaetiae</name>
    <dbReference type="NCBI Taxonomy" id="2509458"/>
    <lineage>
        <taxon>Bacteria</taxon>
        <taxon>Bacillati</taxon>
        <taxon>Actinomycetota</taxon>
        <taxon>Actinomycetes</taxon>
        <taxon>Micrococcales</taxon>
        <taxon>Microbacteriaceae</taxon>
        <taxon>Microbacterium</taxon>
    </lineage>
</organism>
<dbReference type="GO" id="GO:0006310">
    <property type="term" value="P:DNA recombination"/>
    <property type="evidence" value="ECO:0007669"/>
    <property type="project" value="UniProtKB-KW"/>
</dbReference>
<sequence>MARKQLAPGDIGVVRFRERTPGRVTATAGMRDLAGVWHDLRAVGATEDEARLELERQARQIVAIGRGERLTETSTVAEAVEVWLEGVRVGNRVTPQTVQTHEVSGRRLVRAMGAVRLADLRPGFVEDFLHGALAREGSAAAHALKGTLRLVCGVAVRRGALVSNPVRDTSPLPAQKTRASALTPEQFHELIQAIEEWAGKPAEPKNRGGVRSDARALADLLSVCVGTGARIGEALALERRDLDFENRRVHIRSTLVFVKGQGTIRQEHTKTGPRGARTVPMTARVREVLERRLDGADSAATTAVFRNRSGGHTTQDRMAKRLRAFRAARPEVLERLGIPASETTSHLMRRSALTLVANTDALGGGSTAAAMLGGHANESTTRRHYAHMSKEVPETTSQLLDAFWVSAGRAYAARTRRTSRLTSSSVYSASPAVATQSSPSSSRATATNAVPSRSVTSTKWTRASHAVCAGMTLA</sequence>
<evidence type="ECO:0000313" key="6">
    <source>
        <dbReference type="EMBL" id="QAY60914.1"/>
    </source>
</evidence>
<dbReference type="Proteomes" id="UP000293995">
    <property type="component" value="Chromosome"/>
</dbReference>
<dbReference type="Pfam" id="PF00589">
    <property type="entry name" value="Phage_integrase"/>
    <property type="match status" value="1"/>
</dbReference>
<evidence type="ECO:0000313" key="7">
    <source>
        <dbReference type="Proteomes" id="UP000293995"/>
    </source>
</evidence>
<dbReference type="Gene3D" id="1.10.150.130">
    <property type="match status" value="1"/>
</dbReference>
<dbReference type="PROSITE" id="PS51898">
    <property type="entry name" value="TYR_RECOMBINASE"/>
    <property type="match status" value="1"/>
</dbReference>
<dbReference type="GO" id="GO:0015074">
    <property type="term" value="P:DNA integration"/>
    <property type="evidence" value="ECO:0007669"/>
    <property type="project" value="InterPro"/>
</dbReference>
<evidence type="ECO:0000256" key="1">
    <source>
        <dbReference type="ARBA" id="ARBA00008857"/>
    </source>
</evidence>
<accession>A0A4P6EF85</accession>
<dbReference type="EMBL" id="CP035494">
    <property type="protein sequence ID" value="QAY60914.1"/>
    <property type="molecule type" value="Genomic_DNA"/>
</dbReference>
<feature type="domain" description="Tyr recombinase" evidence="5">
    <location>
        <begin position="177"/>
        <end position="401"/>
    </location>
</feature>
<dbReference type="RefSeq" id="WP_129391303.1">
    <property type="nucleotide sequence ID" value="NZ_CP035494.1"/>
</dbReference>
<dbReference type="InterPro" id="IPR011010">
    <property type="entry name" value="DNA_brk_join_enz"/>
</dbReference>
<evidence type="ECO:0000256" key="4">
    <source>
        <dbReference type="SAM" id="MobiDB-lite"/>
    </source>
</evidence>
<keyword evidence="2" id="KW-0238">DNA-binding</keyword>
<dbReference type="AlphaFoldDB" id="A0A4P6EF85"/>
<keyword evidence="7" id="KW-1185">Reference proteome</keyword>
<dbReference type="PANTHER" id="PTHR30349:SF64">
    <property type="entry name" value="PROPHAGE INTEGRASE INTD-RELATED"/>
    <property type="match status" value="1"/>
</dbReference>
<dbReference type="InterPro" id="IPR002104">
    <property type="entry name" value="Integrase_catalytic"/>
</dbReference>
<evidence type="ECO:0000259" key="5">
    <source>
        <dbReference type="PROSITE" id="PS51898"/>
    </source>
</evidence>
<dbReference type="KEGG" id="mprt:ET475_13565"/>
<dbReference type="InterPro" id="IPR013762">
    <property type="entry name" value="Integrase-like_cat_sf"/>
</dbReference>
<evidence type="ECO:0000256" key="2">
    <source>
        <dbReference type="ARBA" id="ARBA00023125"/>
    </source>
</evidence>
<evidence type="ECO:0000256" key="3">
    <source>
        <dbReference type="ARBA" id="ARBA00023172"/>
    </source>
</evidence>
<comment type="similarity">
    <text evidence="1">Belongs to the 'phage' integrase family.</text>
</comment>
<dbReference type="InterPro" id="IPR050090">
    <property type="entry name" value="Tyrosine_recombinase_XerCD"/>
</dbReference>
<dbReference type="PANTHER" id="PTHR30349">
    <property type="entry name" value="PHAGE INTEGRASE-RELATED"/>
    <property type="match status" value="1"/>
</dbReference>
<proteinExistence type="inferred from homology"/>
<gene>
    <name evidence="6" type="ORF">ET475_13565</name>
</gene>
<dbReference type="GO" id="GO:0003677">
    <property type="term" value="F:DNA binding"/>
    <property type="evidence" value="ECO:0007669"/>
    <property type="project" value="UniProtKB-KW"/>
</dbReference>
<dbReference type="InterPro" id="IPR010998">
    <property type="entry name" value="Integrase_recombinase_N"/>
</dbReference>
<protein>
    <submittedName>
        <fullName evidence="6">Site-specific integrase</fullName>
    </submittedName>
</protein>